<dbReference type="PANTHER" id="PTHR44591:SF3">
    <property type="entry name" value="RESPONSE REGULATORY DOMAIN-CONTAINING PROTEIN"/>
    <property type="match status" value="1"/>
</dbReference>
<feature type="domain" description="Response regulatory" evidence="3">
    <location>
        <begin position="10"/>
        <end position="124"/>
    </location>
</feature>
<evidence type="ECO:0000256" key="2">
    <source>
        <dbReference type="PROSITE-ProRule" id="PRU00169"/>
    </source>
</evidence>
<dbReference type="Pfam" id="PF00072">
    <property type="entry name" value="Response_reg"/>
    <property type="match status" value="1"/>
</dbReference>
<dbReference type="SMART" id="SM00448">
    <property type="entry name" value="REC"/>
    <property type="match status" value="1"/>
</dbReference>
<gene>
    <name evidence="4" type="ORF">SporoS204_10655</name>
</gene>
<dbReference type="Proteomes" id="UP000192486">
    <property type="component" value="Chromosome"/>
</dbReference>
<dbReference type="InterPro" id="IPR001789">
    <property type="entry name" value="Sig_transdc_resp-reg_receiver"/>
</dbReference>
<proteinExistence type="predicted"/>
<dbReference type="PANTHER" id="PTHR44591">
    <property type="entry name" value="STRESS RESPONSE REGULATOR PROTEIN 1"/>
    <property type="match status" value="1"/>
</dbReference>
<evidence type="ECO:0000313" key="4">
    <source>
        <dbReference type="EMBL" id="ARF14565.1"/>
    </source>
</evidence>
<keyword evidence="5" id="KW-1185">Reference proteome</keyword>
<name>A0ABM6JXB8_SPOUR</name>
<dbReference type="PROSITE" id="PS50110">
    <property type="entry name" value="RESPONSE_REGULATORY"/>
    <property type="match status" value="1"/>
</dbReference>
<keyword evidence="1 2" id="KW-0597">Phosphoprotein</keyword>
<keyword evidence="4" id="KW-0418">Kinase</keyword>
<keyword evidence="4" id="KW-0808">Transferase</keyword>
<evidence type="ECO:0000256" key="1">
    <source>
        <dbReference type="ARBA" id="ARBA00022553"/>
    </source>
</evidence>
<dbReference type="CDD" id="cd17574">
    <property type="entry name" value="REC_OmpR"/>
    <property type="match status" value="1"/>
</dbReference>
<protein>
    <submittedName>
        <fullName evidence="4">Histidine kinase</fullName>
    </submittedName>
</protein>
<reference evidence="4 5" key="1">
    <citation type="submission" date="2016-04" db="EMBL/GenBank/DDBJ databases">
        <title>Comparative Genomics and Epigenetics of Sporosarcina ureae.</title>
        <authorList>
            <person name="Oliver A.S."/>
            <person name="Cooper K.K."/>
        </authorList>
    </citation>
    <scope>NUCLEOTIDE SEQUENCE [LARGE SCALE GENOMIC DNA]</scope>
    <source>
        <strain evidence="4 5">S204</strain>
    </source>
</reference>
<dbReference type="EMBL" id="CP015108">
    <property type="protein sequence ID" value="ARF14565.1"/>
    <property type="molecule type" value="Genomic_DNA"/>
</dbReference>
<organism evidence="4 5">
    <name type="scientific">Sporosarcina ureae</name>
    <dbReference type="NCBI Taxonomy" id="1571"/>
    <lineage>
        <taxon>Bacteria</taxon>
        <taxon>Bacillati</taxon>
        <taxon>Bacillota</taxon>
        <taxon>Bacilli</taxon>
        <taxon>Bacillales</taxon>
        <taxon>Caryophanaceae</taxon>
        <taxon>Sporosarcina</taxon>
    </lineage>
</organism>
<feature type="modified residue" description="4-aspartylphosphate" evidence="2">
    <location>
        <position position="59"/>
    </location>
</feature>
<dbReference type="SUPFAM" id="SSF52172">
    <property type="entry name" value="CheY-like"/>
    <property type="match status" value="1"/>
</dbReference>
<sequence>MPTLTHVGKKVLVVDDEDILRMLLTDTLEFEGFQVEEAEDGVEALGKIQSHPYDAILLDYMMPRMTGLELLEHLQPLKLTTPIIMLTAKAQQADQDLALAKGASYFVPKPFSPNELAELVKSLF</sequence>
<dbReference type="InterPro" id="IPR011006">
    <property type="entry name" value="CheY-like_superfamily"/>
</dbReference>
<dbReference type="GO" id="GO:0016301">
    <property type="term" value="F:kinase activity"/>
    <property type="evidence" value="ECO:0007669"/>
    <property type="project" value="UniProtKB-KW"/>
</dbReference>
<dbReference type="Gene3D" id="3.40.50.2300">
    <property type="match status" value="1"/>
</dbReference>
<dbReference type="InterPro" id="IPR050595">
    <property type="entry name" value="Bact_response_regulator"/>
</dbReference>
<accession>A0ABM6JXB8</accession>
<evidence type="ECO:0000313" key="5">
    <source>
        <dbReference type="Proteomes" id="UP000192486"/>
    </source>
</evidence>
<evidence type="ECO:0000259" key="3">
    <source>
        <dbReference type="PROSITE" id="PS50110"/>
    </source>
</evidence>